<evidence type="ECO:0000313" key="2">
    <source>
        <dbReference type="Proteomes" id="UP000232693"/>
    </source>
</evidence>
<name>A0A2K9A7D6_9GAMM</name>
<keyword evidence="2" id="KW-1185">Reference proteome</keyword>
<proteinExistence type="predicted"/>
<organism evidence="1 2">
    <name type="scientific">Kangiella profundi</name>
    <dbReference type="NCBI Taxonomy" id="1561924"/>
    <lineage>
        <taxon>Bacteria</taxon>
        <taxon>Pseudomonadati</taxon>
        <taxon>Pseudomonadota</taxon>
        <taxon>Gammaproteobacteria</taxon>
        <taxon>Kangiellales</taxon>
        <taxon>Kangiellaceae</taxon>
        <taxon>Kangiella</taxon>
    </lineage>
</organism>
<accession>A0A2K9A7D6</accession>
<protein>
    <submittedName>
        <fullName evidence="1">Uncharacterized protein</fullName>
    </submittedName>
</protein>
<evidence type="ECO:0000313" key="1">
    <source>
        <dbReference type="EMBL" id="AUD78640.1"/>
    </source>
</evidence>
<dbReference type="OrthoDB" id="6196011at2"/>
<sequence length="133" mass="14760">MIKWWVLAGLIVLTLTACDDGQSVGIEGKATKKESKELIEQMEWVEDANIELLAKQKLKSSKRFLAVLNDGEILIPGLAEDVSEMVVTNGDYEVLAGMSDVVYNSRHAELRVKTRDFATAYNKTLISLIKSNS</sequence>
<dbReference type="KEGG" id="kpd:CW740_04980"/>
<dbReference type="Proteomes" id="UP000232693">
    <property type="component" value="Chromosome"/>
</dbReference>
<dbReference type="AlphaFoldDB" id="A0A2K9A7D6"/>
<dbReference type="EMBL" id="CP025120">
    <property type="protein sequence ID" value="AUD78640.1"/>
    <property type="molecule type" value="Genomic_DNA"/>
</dbReference>
<dbReference type="PROSITE" id="PS51257">
    <property type="entry name" value="PROKAR_LIPOPROTEIN"/>
    <property type="match status" value="1"/>
</dbReference>
<dbReference type="RefSeq" id="WP_106646502.1">
    <property type="nucleotide sequence ID" value="NZ_BMGO01000002.1"/>
</dbReference>
<gene>
    <name evidence="1" type="ORF">CW740_04980</name>
</gene>
<reference evidence="1 2" key="1">
    <citation type="submission" date="2017-12" db="EMBL/GenBank/DDBJ databases">
        <title>Kangiella profundi FT102 completed genome.</title>
        <authorList>
            <person name="Xu J."/>
            <person name="Wang J."/>
            <person name="Lu Y."/>
        </authorList>
    </citation>
    <scope>NUCLEOTIDE SEQUENCE [LARGE SCALE GENOMIC DNA]</scope>
    <source>
        <strain evidence="1 2">FT102</strain>
    </source>
</reference>